<protein>
    <recommendedName>
        <fullName evidence="2 6">Superoxide dismutase</fullName>
        <ecNumber evidence="2 6">1.15.1.1</ecNumber>
    </recommendedName>
</protein>
<dbReference type="SUPFAM" id="SSF54719">
    <property type="entry name" value="Fe,Mn superoxide dismutase (SOD), C-terminal domain"/>
    <property type="match status" value="1"/>
</dbReference>
<feature type="binding site" evidence="5">
    <location>
        <position position="165"/>
    </location>
    <ligand>
        <name>Mn(2+)</name>
        <dbReference type="ChEBI" id="CHEBI:29035"/>
    </ligand>
</feature>
<evidence type="ECO:0000259" key="8">
    <source>
        <dbReference type="Pfam" id="PF02777"/>
    </source>
</evidence>
<reference evidence="9 10" key="1">
    <citation type="journal article" date="2016" name="Nat. Commun.">
        <title>Thousands of microbial genomes shed light on interconnected biogeochemical processes in an aquifer system.</title>
        <authorList>
            <person name="Anantharaman K."/>
            <person name="Brown C.T."/>
            <person name="Hug L.A."/>
            <person name="Sharon I."/>
            <person name="Castelle C.J."/>
            <person name="Probst A.J."/>
            <person name="Thomas B.C."/>
            <person name="Singh A."/>
            <person name="Wilkins M.J."/>
            <person name="Karaoz U."/>
            <person name="Brodie E.L."/>
            <person name="Williams K.H."/>
            <person name="Hubbard S.S."/>
            <person name="Banfield J.F."/>
        </authorList>
    </citation>
    <scope>NUCLEOTIDE SEQUENCE [LARGE SCALE GENOMIC DNA]</scope>
</reference>
<dbReference type="EMBL" id="MFPV01000054">
    <property type="protein sequence ID" value="OGH60770.1"/>
    <property type="molecule type" value="Genomic_DNA"/>
</dbReference>
<accession>A0A1F6LN00</accession>
<dbReference type="Gene3D" id="1.10.287.990">
    <property type="entry name" value="Fe,Mn superoxide dismutase (SOD) domain"/>
    <property type="match status" value="1"/>
</dbReference>
<feature type="domain" description="Manganese/iron superoxide dismutase N-terminal" evidence="7">
    <location>
        <begin position="8"/>
        <end position="87"/>
    </location>
</feature>
<dbReference type="AlphaFoldDB" id="A0A1F6LN00"/>
<keyword evidence="4 6" id="KW-0560">Oxidoreductase</keyword>
<evidence type="ECO:0000256" key="4">
    <source>
        <dbReference type="ARBA" id="ARBA00023002"/>
    </source>
</evidence>
<evidence type="ECO:0000259" key="7">
    <source>
        <dbReference type="Pfam" id="PF00081"/>
    </source>
</evidence>
<dbReference type="GO" id="GO:0004784">
    <property type="term" value="F:superoxide dismutase activity"/>
    <property type="evidence" value="ECO:0007669"/>
    <property type="project" value="UniProtKB-EC"/>
</dbReference>
<evidence type="ECO:0000256" key="2">
    <source>
        <dbReference type="ARBA" id="ARBA00012682"/>
    </source>
</evidence>
<dbReference type="PIRSF" id="PIRSF000349">
    <property type="entry name" value="SODismutase"/>
    <property type="match status" value="1"/>
</dbReference>
<evidence type="ECO:0000256" key="6">
    <source>
        <dbReference type="RuleBase" id="RU000414"/>
    </source>
</evidence>
<comment type="similarity">
    <text evidence="1 6">Belongs to the iron/manganese superoxide dismutase family.</text>
</comment>
<keyword evidence="3 5" id="KW-0479">Metal-binding</keyword>
<evidence type="ECO:0000313" key="10">
    <source>
        <dbReference type="Proteomes" id="UP000176329"/>
    </source>
</evidence>
<dbReference type="PANTHER" id="PTHR11404">
    <property type="entry name" value="SUPEROXIDE DISMUTASE 2"/>
    <property type="match status" value="1"/>
</dbReference>
<proteinExistence type="inferred from homology"/>
<dbReference type="EC" id="1.15.1.1" evidence="2 6"/>
<dbReference type="GO" id="GO:0046872">
    <property type="term" value="F:metal ion binding"/>
    <property type="evidence" value="ECO:0007669"/>
    <property type="project" value="UniProtKB-KW"/>
</dbReference>
<evidence type="ECO:0000313" key="9">
    <source>
        <dbReference type="EMBL" id="OGH60770.1"/>
    </source>
</evidence>
<dbReference type="Pfam" id="PF00081">
    <property type="entry name" value="Sod_Fe_N"/>
    <property type="match status" value="1"/>
</dbReference>
<dbReference type="InterPro" id="IPR036314">
    <property type="entry name" value="SOD_C_sf"/>
</dbReference>
<evidence type="ECO:0000256" key="1">
    <source>
        <dbReference type="ARBA" id="ARBA00008714"/>
    </source>
</evidence>
<dbReference type="PANTHER" id="PTHR11404:SF6">
    <property type="entry name" value="SUPEROXIDE DISMUTASE [MN], MITOCHONDRIAL"/>
    <property type="match status" value="1"/>
</dbReference>
<dbReference type="InterPro" id="IPR050265">
    <property type="entry name" value="Fe/Mn_Superoxide_Dismutase"/>
</dbReference>
<comment type="caution">
    <text evidence="9">The sequence shown here is derived from an EMBL/GenBank/DDBJ whole genome shotgun (WGS) entry which is preliminary data.</text>
</comment>
<dbReference type="Gene3D" id="3.55.40.20">
    <property type="entry name" value="Iron/manganese superoxide dismutase, C-terminal domain"/>
    <property type="match status" value="1"/>
</dbReference>
<evidence type="ECO:0000256" key="3">
    <source>
        <dbReference type="ARBA" id="ARBA00022723"/>
    </source>
</evidence>
<dbReference type="InterPro" id="IPR001189">
    <property type="entry name" value="Mn/Fe_SOD"/>
</dbReference>
<comment type="function">
    <text evidence="6">Destroys radicals which are normally produced within the cells and which are toxic to biological systems.</text>
</comment>
<sequence length="200" mass="21937">MKYEPKPLPFAAAPNGISEKTLTTHHDKLYVGYVTKKNEIEEKLTPLQQGGDIAGANQTYSELRALKDGETFAVNGVYLHEWYFDVLGGDGQPSGALADALAAQHGGSIENFLKYFAACGMAARGWAVLALDTRDTQLKVFTCDAHHQGGVWGAIPLIVLDVYEHAYFMDYGSDRAAYISAFLKQLNWSRANELYAAAIK</sequence>
<comment type="catalytic activity">
    <reaction evidence="6">
        <text>2 superoxide + 2 H(+) = H2O2 + O2</text>
        <dbReference type="Rhea" id="RHEA:20696"/>
        <dbReference type="ChEBI" id="CHEBI:15378"/>
        <dbReference type="ChEBI" id="CHEBI:15379"/>
        <dbReference type="ChEBI" id="CHEBI:16240"/>
        <dbReference type="ChEBI" id="CHEBI:18421"/>
        <dbReference type="EC" id="1.15.1.1"/>
    </reaction>
</comment>
<feature type="binding site" evidence="5">
    <location>
        <position position="161"/>
    </location>
    <ligand>
        <name>Mn(2+)</name>
        <dbReference type="ChEBI" id="CHEBI:29035"/>
    </ligand>
</feature>
<dbReference type="InterPro" id="IPR036324">
    <property type="entry name" value="Mn/Fe_SOD_N_sf"/>
</dbReference>
<feature type="binding site" evidence="5">
    <location>
        <position position="25"/>
    </location>
    <ligand>
        <name>Mn(2+)</name>
        <dbReference type="ChEBI" id="CHEBI:29035"/>
    </ligand>
</feature>
<organism evidence="9 10">
    <name type="scientific">Candidatus Magasanikbacteria bacterium RIFCSPHIGHO2_01_FULL_50_8</name>
    <dbReference type="NCBI Taxonomy" id="1798674"/>
    <lineage>
        <taxon>Bacteria</taxon>
        <taxon>Candidatus Magasanikiibacteriota</taxon>
    </lineage>
</organism>
<dbReference type="SUPFAM" id="SSF46609">
    <property type="entry name" value="Fe,Mn superoxide dismutase (SOD), N-terminal domain"/>
    <property type="match status" value="1"/>
</dbReference>
<evidence type="ECO:0000256" key="5">
    <source>
        <dbReference type="PIRSR" id="PIRSR000349-1"/>
    </source>
</evidence>
<feature type="domain" description="Manganese/iron superoxide dismutase C-terminal" evidence="8">
    <location>
        <begin position="93"/>
        <end position="193"/>
    </location>
</feature>
<dbReference type="Pfam" id="PF02777">
    <property type="entry name" value="Sod_Fe_C"/>
    <property type="match status" value="1"/>
</dbReference>
<feature type="binding site" evidence="5">
    <location>
        <position position="80"/>
    </location>
    <ligand>
        <name>Mn(2+)</name>
        <dbReference type="ChEBI" id="CHEBI:29035"/>
    </ligand>
</feature>
<dbReference type="InterPro" id="IPR019832">
    <property type="entry name" value="Mn/Fe_SOD_C"/>
</dbReference>
<dbReference type="InterPro" id="IPR019831">
    <property type="entry name" value="Mn/Fe_SOD_N"/>
</dbReference>
<dbReference type="Proteomes" id="UP000176329">
    <property type="component" value="Unassembled WGS sequence"/>
</dbReference>
<name>A0A1F6LN00_9BACT</name>
<gene>
    <name evidence="9" type="ORF">A2848_03335</name>
</gene>